<evidence type="ECO:0008006" key="4">
    <source>
        <dbReference type="Google" id="ProtNLM"/>
    </source>
</evidence>
<evidence type="ECO:0000256" key="1">
    <source>
        <dbReference type="SAM" id="Coils"/>
    </source>
</evidence>
<dbReference type="RefSeq" id="WP_218326074.1">
    <property type="nucleotide sequence ID" value="NZ_JAHUZB010000003.1"/>
</dbReference>
<evidence type="ECO:0000313" key="2">
    <source>
        <dbReference type="EMBL" id="MBV7391046.1"/>
    </source>
</evidence>
<gene>
    <name evidence="2" type="ORF">KUA55_10165</name>
</gene>
<sequence>MKTIYKVLYPIGFETVEVGDTYEAQVPYTEVAPLVLKNEQSQFFDFPSSKWEEATTQDVSKQLKLLESLSTGIQKENAELKEKQINLDAQLTDAQIAIAEVFEIVAGGEANG</sequence>
<dbReference type="EMBL" id="JAHUZB010000003">
    <property type="protein sequence ID" value="MBV7391046.1"/>
    <property type="molecule type" value="Genomic_DNA"/>
</dbReference>
<name>A0ABS6TDT6_9ENTE</name>
<accession>A0ABS6TDT6</accession>
<proteinExistence type="predicted"/>
<organism evidence="2 3">
    <name type="scientific">Enterococcus alishanensis</name>
    <dbReference type="NCBI Taxonomy" id="1303817"/>
    <lineage>
        <taxon>Bacteria</taxon>
        <taxon>Bacillati</taxon>
        <taxon>Bacillota</taxon>
        <taxon>Bacilli</taxon>
        <taxon>Lactobacillales</taxon>
        <taxon>Enterococcaceae</taxon>
        <taxon>Enterococcus</taxon>
    </lineage>
</organism>
<comment type="caution">
    <text evidence="2">The sequence shown here is derived from an EMBL/GenBank/DDBJ whole genome shotgun (WGS) entry which is preliminary data.</text>
</comment>
<protein>
    <recommendedName>
        <fullName evidence="4">DUF1366 domain-containing protein</fullName>
    </recommendedName>
</protein>
<evidence type="ECO:0000313" key="3">
    <source>
        <dbReference type="Proteomes" id="UP000774130"/>
    </source>
</evidence>
<keyword evidence="1" id="KW-0175">Coiled coil</keyword>
<dbReference type="Proteomes" id="UP000774130">
    <property type="component" value="Unassembled WGS sequence"/>
</dbReference>
<feature type="coiled-coil region" evidence="1">
    <location>
        <begin position="63"/>
        <end position="93"/>
    </location>
</feature>
<reference evidence="2 3" key="1">
    <citation type="submission" date="2021-06" db="EMBL/GenBank/DDBJ databases">
        <title>Enterococcus alishanensis sp. nov., a novel lactic acid bacterium isolated from fresh coffee beans.</title>
        <authorList>
            <person name="Chen Y.-S."/>
        </authorList>
    </citation>
    <scope>NUCLEOTIDE SEQUENCE [LARGE SCALE GENOMIC DNA]</scope>
    <source>
        <strain evidence="2 3">ALS3</strain>
    </source>
</reference>
<keyword evidence="3" id="KW-1185">Reference proteome</keyword>